<protein>
    <submittedName>
        <fullName evidence="2">Glycosyltransferase</fullName>
        <ecNumber evidence="2">2.4.-.-</ecNumber>
    </submittedName>
</protein>
<dbReference type="PANTHER" id="PTHR43630:SF2">
    <property type="entry name" value="GLYCOSYLTRANSFERASE"/>
    <property type="match status" value="1"/>
</dbReference>
<keyword evidence="3" id="KW-1185">Reference proteome</keyword>
<evidence type="ECO:0000313" key="3">
    <source>
        <dbReference type="Proteomes" id="UP000831495"/>
    </source>
</evidence>
<organism evidence="2 3">
    <name type="scientific">Bombilactobacillus folatiphilus</name>
    <dbReference type="NCBI Taxonomy" id="2923362"/>
    <lineage>
        <taxon>Bacteria</taxon>
        <taxon>Bacillati</taxon>
        <taxon>Bacillota</taxon>
        <taxon>Bacilli</taxon>
        <taxon>Lactobacillales</taxon>
        <taxon>Lactobacillaceae</taxon>
        <taxon>Bombilactobacillus</taxon>
    </lineage>
</organism>
<dbReference type="Gene3D" id="3.90.550.10">
    <property type="entry name" value="Spore Coat Polysaccharide Biosynthesis Protein SpsA, Chain A"/>
    <property type="match status" value="1"/>
</dbReference>
<dbReference type="Pfam" id="PF00535">
    <property type="entry name" value="Glycos_transf_2"/>
    <property type="match status" value="1"/>
</dbReference>
<dbReference type="EMBL" id="CP093366">
    <property type="protein sequence ID" value="UQS82026.1"/>
    <property type="molecule type" value="Genomic_DNA"/>
</dbReference>
<dbReference type="SUPFAM" id="SSF53448">
    <property type="entry name" value="Nucleotide-diphospho-sugar transferases"/>
    <property type="match status" value="1"/>
</dbReference>
<dbReference type="GO" id="GO:0016757">
    <property type="term" value="F:glycosyltransferase activity"/>
    <property type="evidence" value="ECO:0007669"/>
    <property type="project" value="UniProtKB-KW"/>
</dbReference>
<accession>A0ABY4P915</accession>
<evidence type="ECO:0000313" key="2">
    <source>
        <dbReference type="EMBL" id="UQS82026.1"/>
    </source>
</evidence>
<dbReference type="CDD" id="cd00761">
    <property type="entry name" value="Glyco_tranf_GTA_type"/>
    <property type="match status" value="1"/>
</dbReference>
<proteinExistence type="predicted"/>
<name>A0ABY4P915_9LACO</name>
<evidence type="ECO:0000259" key="1">
    <source>
        <dbReference type="Pfam" id="PF00535"/>
    </source>
</evidence>
<keyword evidence="2" id="KW-0808">Transferase</keyword>
<dbReference type="Proteomes" id="UP000831495">
    <property type="component" value="Chromosome"/>
</dbReference>
<dbReference type="EC" id="2.4.-.-" evidence="2"/>
<sequence>MVKLTLVMPLYNEAQLLRRSLDSIVAQINQDFELLMINDASTDQTVQIAQEYIQQHANFYLVSQEFNQGISAARNRGIQEARGQLITFIDGDDWLEPQYTDYFIQKFTQQSMDLVTCGFFKESAKSQTTIAPLKRSGPCTRAHLLKLITQPINNPVMGYTWNKVYRLELIRQKQLWFDSDLPLMEDQVFDVQYVSAAQHFYVDSRQLYHYWQHNQSVTHTYNWTNIKSIGRANYRILKTITNH</sequence>
<gene>
    <name evidence="2" type="ORF">MOO45_07505</name>
</gene>
<dbReference type="PANTHER" id="PTHR43630">
    <property type="entry name" value="POLY-BETA-1,6-N-ACETYL-D-GLUCOSAMINE SYNTHASE"/>
    <property type="match status" value="1"/>
</dbReference>
<dbReference type="InterPro" id="IPR001173">
    <property type="entry name" value="Glyco_trans_2-like"/>
</dbReference>
<dbReference type="RefSeq" id="WP_249514296.1">
    <property type="nucleotide sequence ID" value="NZ_CP093366.1"/>
</dbReference>
<reference evidence="2" key="1">
    <citation type="journal article" date="2022" name="Int. J. Syst. Evol. Microbiol.">
        <title>Apilactobacillus apisilvae sp. nov., Nicolia spurrieriana gen. nov. sp. nov., Bombilactobacillus folatiphilus sp. nov. and Bombilactobacillus thymidiniphilus sp. nov., four new lactic acid bacterial isolates from stingless bees Tetragonula carbonaria and Austroplebeia australis.</title>
        <authorList>
            <person name="Oliphant S.A."/>
            <person name="Watson-Haigh N.S."/>
            <person name="Sumby K.M."/>
            <person name="Gardner J."/>
            <person name="Groom S."/>
            <person name="Jiranek V."/>
        </authorList>
    </citation>
    <scope>NUCLEOTIDE SEQUENCE</scope>
    <source>
        <strain evidence="2">SG4_D2</strain>
    </source>
</reference>
<keyword evidence="2" id="KW-0328">Glycosyltransferase</keyword>
<dbReference type="InterPro" id="IPR029044">
    <property type="entry name" value="Nucleotide-diphossugar_trans"/>
</dbReference>
<feature type="domain" description="Glycosyltransferase 2-like" evidence="1">
    <location>
        <begin position="6"/>
        <end position="132"/>
    </location>
</feature>